<feature type="compositionally biased region" description="Basic and acidic residues" evidence="1">
    <location>
        <begin position="32"/>
        <end position="42"/>
    </location>
</feature>
<dbReference type="EMBL" id="QLNQ01000024">
    <property type="protein sequence ID" value="RCK63460.1"/>
    <property type="molecule type" value="Genomic_DNA"/>
</dbReference>
<feature type="region of interest" description="Disordered" evidence="1">
    <location>
        <begin position="15"/>
        <end position="45"/>
    </location>
</feature>
<evidence type="ECO:0000313" key="3">
    <source>
        <dbReference type="Proteomes" id="UP000253472"/>
    </source>
</evidence>
<dbReference type="Proteomes" id="UP000253472">
    <property type="component" value="Unassembled WGS sequence"/>
</dbReference>
<reference evidence="2 3" key="1">
    <citation type="submission" date="2018-06" db="EMBL/GenBank/DDBJ databases">
        <title>Whole genome sequencing of Candida tropicalis (genome annotated by CSBL at Korea University).</title>
        <authorList>
            <person name="Ahn J."/>
        </authorList>
    </citation>
    <scope>NUCLEOTIDE SEQUENCE [LARGE SCALE GENOMIC DNA]</scope>
    <source>
        <strain evidence="2 3">ATCC 20962</strain>
    </source>
</reference>
<protein>
    <submittedName>
        <fullName evidence="2">ATPase expression protein 3</fullName>
    </submittedName>
</protein>
<evidence type="ECO:0000256" key="1">
    <source>
        <dbReference type="SAM" id="MobiDB-lite"/>
    </source>
</evidence>
<dbReference type="STRING" id="5486.A0A367YCQ9"/>
<dbReference type="AlphaFoldDB" id="A0A367YCQ9"/>
<accession>A0A367YCQ9</accession>
<sequence>MIALKETILRISRAAHQAKDLPKTTSSTPQESLREPRTHKPEPTPTIIRKRHEHLPNEQLQQFKPLYSDFQRQVFLDFLRPLNMPNLKTLNKRPPYDSARARSSWRQKSSSAPQDILDTYLKRKPLFKRLIRYLKAATPARCKNVDYSNTDLVQNLLQQDAEMGKYSRKWEMPHQIFHEIPPMPSPLTRENFEEYIYRLTHATYHYKNSLSLQSGIIPQILLYTHKLSNKEFKPFRSTTTFNHLIKYFGCDKGQDLFSRELVLAMTKDGHELNRGTISNLFRILKNRSKIRSVRDTYRLTLFLARFADRHSVTTNLLTWAKVYDVIDNVYMKEWFLNEMQENGIPFVRLLVDSILRDFAQSTTNTEDLIYFIENDLGIKNWRPDIAARRAVIRHSALHSGVEVPEYVGSEFDFKNWLLGIKYRRDFEGKRSIHMLKNLFARDFDISETLPNFSMPIEQLVEDFPDVRHQKQLVFVVRGLIYEATKELGLPLERDTYDNGNQSIPENYKIVLRDLNDALQELVARVEFLNKNNLEKCPAPWEWLSNEEVEQWEEWKQNFKANPDGMFAEFKYFQPFPQEEMEKTKMHIMKKMVAARNRERLRVVNEGFDEHMLSVMKERGLIQER</sequence>
<comment type="caution">
    <text evidence="2">The sequence shown here is derived from an EMBL/GenBank/DDBJ whole genome shotgun (WGS) entry which is preliminary data.</text>
</comment>
<name>A0A367YCQ9_9ASCO</name>
<organism evidence="2 3">
    <name type="scientific">Candida viswanathii</name>
    <dbReference type="NCBI Taxonomy" id="5486"/>
    <lineage>
        <taxon>Eukaryota</taxon>
        <taxon>Fungi</taxon>
        <taxon>Dikarya</taxon>
        <taxon>Ascomycota</taxon>
        <taxon>Saccharomycotina</taxon>
        <taxon>Pichiomycetes</taxon>
        <taxon>Debaryomycetaceae</taxon>
        <taxon>Candida/Lodderomyces clade</taxon>
        <taxon>Candida</taxon>
    </lineage>
</organism>
<dbReference type="OrthoDB" id="185373at2759"/>
<evidence type="ECO:0000313" key="2">
    <source>
        <dbReference type="EMBL" id="RCK63460.1"/>
    </source>
</evidence>
<proteinExistence type="predicted"/>
<keyword evidence="3" id="KW-1185">Reference proteome</keyword>
<gene>
    <name evidence="2" type="primary">AEP3_0</name>
    <name evidence="2" type="ORF">Cantr_09560</name>
</gene>
<feature type="region of interest" description="Disordered" evidence="1">
    <location>
        <begin position="89"/>
        <end position="110"/>
    </location>
</feature>